<dbReference type="GO" id="GO:0050661">
    <property type="term" value="F:NADP binding"/>
    <property type="evidence" value="ECO:0007669"/>
    <property type="project" value="TreeGrafter"/>
</dbReference>
<dbReference type="Proteomes" id="UP000838756">
    <property type="component" value="Unassembled WGS sequence"/>
</dbReference>
<dbReference type="PANTHER" id="PTHR43073">
    <property type="entry name" value="DIHYDROPYRIMIDINE DEHYDROGENASE [NADP(+)]"/>
    <property type="match status" value="1"/>
</dbReference>
<dbReference type="GO" id="GO:0006210">
    <property type="term" value="P:thymine catabolic process"/>
    <property type="evidence" value="ECO:0007669"/>
    <property type="project" value="TreeGrafter"/>
</dbReference>
<gene>
    <name evidence="3" type="primary">jg13243</name>
    <name evidence="3" type="ORF">PAEG_LOCUS12567</name>
</gene>
<dbReference type="SUPFAM" id="SSF54862">
    <property type="entry name" value="4Fe-4S ferredoxins"/>
    <property type="match status" value="1"/>
</dbReference>
<dbReference type="Gene3D" id="3.30.70.20">
    <property type="match status" value="1"/>
</dbReference>
<dbReference type="PROSITE" id="PS51379">
    <property type="entry name" value="4FE4S_FER_2"/>
    <property type="match status" value="2"/>
</dbReference>
<sequence length="389" mass="42768">MCRTEQLEDGEWIEDSDQTMQLKANFIISAFGSGLYESDVKEAMAGVKLNRWGLPEVDSTSMQSVSNPKVFVGGDLAGLAETTVESVNDGKSAAWYMHCYLQGIPYDSPVELPKFHCPIDDVDLSVEVCGIKFENPFGLASAPPTTSSAMIRRAFQQGWGFVVTKTFGLDKICSAVQNQDFTLIEDYVTGLKALLYLRSLGLGGWTGQSPPTSKHQKGKPVQTLYDVNGKVLAHFGPYNKKREELLHGIRLKSSVLDDIPNCPLQKKEVNGYATVPRIKDVLGEALPRIGTYKNLDNTKQVVALIDDDMCINCGKCYMACADSGYQAIEFDPETHIPQVTDDCTGCTLCLSVCPIIDCISMVPKTIPHVIKRGIRYEVHPVKPLDAVCQ</sequence>
<dbReference type="PROSITE" id="PS00198">
    <property type="entry name" value="4FE4S_FER_1"/>
    <property type="match status" value="1"/>
</dbReference>
<dbReference type="Pfam" id="PF14697">
    <property type="entry name" value="Fer4_21"/>
    <property type="match status" value="1"/>
</dbReference>
<dbReference type="InterPro" id="IPR036188">
    <property type="entry name" value="FAD/NAD-bd_sf"/>
</dbReference>
<dbReference type="SUPFAM" id="SSF51395">
    <property type="entry name" value="FMN-linked oxidoreductases"/>
    <property type="match status" value="1"/>
</dbReference>
<proteinExistence type="predicted"/>
<accession>A0A8S4RD86</accession>
<keyword evidence="1" id="KW-0560">Oxidoreductase</keyword>
<keyword evidence="4" id="KW-1185">Reference proteome</keyword>
<evidence type="ECO:0000259" key="2">
    <source>
        <dbReference type="PROSITE" id="PS51379"/>
    </source>
</evidence>
<name>A0A8S4RD86_9NEOP</name>
<dbReference type="InterPro" id="IPR013785">
    <property type="entry name" value="Aldolase_TIM"/>
</dbReference>
<protein>
    <submittedName>
        <fullName evidence="3">Jg13243 protein</fullName>
    </submittedName>
</protein>
<evidence type="ECO:0000313" key="4">
    <source>
        <dbReference type="Proteomes" id="UP000838756"/>
    </source>
</evidence>
<dbReference type="InterPro" id="IPR017896">
    <property type="entry name" value="4Fe4S_Fe-S-bd"/>
</dbReference>
<organism evidence="3 4">
    <name type="scientific">Pararge aegeria aegeria</name>
    <dbReference type="NCBI Taxonomy" id="348720"/>
    <lineage>
        <taxon>Eukaryota</taxon>
        <taxon>Metazoa</taxon>
        <taxon>Ecdysozoa</taxon>
        <taxon>Arthropoda</taxon>
        <taxon>Hexapoda</taxon>
        <taxon>Insecta</taxon>
        <taxon>Pterygota</taxon>
        <taxon>Neoptera</taxon>
        <taxon>Endopterygota</taxon>
        <taxon>Lepidoptera</taxon>
        <taxon>Glossata</taxon>
        <taxon>Ditrysia</taxon>
        <taxon>Papilionoidea</taxon>
        <taxon>Nymphalidae</taxon>
        <taxon>Satyrinae</taxon>
        <taxon>Satyrini</taxon>
        <taxon>Parargina</taxon>
        <taxon>Pararge</taxon>
    </lineage>
</organism>
<dbReference type="Gene3D" id="3.20.20.70">
    <property type="entry name" value="Aldolase class I"/>
    <property type="match status" value="1"/>
</dbReference>
<dbReference type="Gene3D" id="3.50.50.60">
    <property type="entry name" value="FAD/NAD(P)-binding domain"/>
    <property type="match status" value="1"/>
</dbReference>
<dbReference type="EMBL" id="CAKXAJ010025084">
    <property type="protein sequence ID" value="CAH2234841.1"/>
    <property type="molecule type" value="Genomic_DNA"/>
</dbReference>
<dbReference type="PANTHER" id="PTHR43073:SF2">
    <property type="entry name" value="DIHYDROPYRIMIDINE DEHYDROGENASE [NADP(+)]"/>
    <property type="match status" value="1"/>
</dbReference>
<feature type="domain" description="4Fe-4S ferredoxin-type" evidence="2">
    <location>
        <begin position="335"/>
        <end position="364"/>
    </location>
</feature>
<dbReference type="InterPro" id="IPR017900">
    <property type="entry name" value="4Fe4S_Fe_S_CS"/>
</dbReference>
<evidence type="ECO:0000256" key="1">
    <source>
        <dbReference type="ARBA" id="ARBA00023002"/>
    </source>
</evidence>
<dbReference type="GO" id="GO:0017113">
    <property type="term" value="F:dihydropyrimidine dehydrogenase (NADP+) activity"/>
    <property type="evidence" value="ECO:0007669"/>
    <property type="project" value="TreeGrafter"/>
</dbReference>
<feature type="domain" description="4Fe-4S ferredoxin-type" evidence="2">
    <location>
        <begin position="301"/>
        <end position="333"/>
    </location>
</feature>
<dbReference type="AlphaFoldDB" id="A0A8S4RD86"/>
<dbReference type="OrthoDB" id="4327079at2759"/>
<reference evidence="3" key="1">
    <citation type="submission" date="2022-03" db="EMBL/GenBank/DDBJ databases">
        <authorList>
            <person name="Lindestad O."/>
        </authorList>
    </citation>
    <scope>NUCLEOTIDE SEQUENCE</scope>
</reference>
<dbReference type="GO" id="GO:0005829">
    <property type="term" value="C:cytosol"/>
    <property type="evidence" value="ECO:0007669"/>
    <property type="project" value="TreeGrafter"/>
</dbReference>
<dbReference type="FunFam" id="3.30.70.20:FF:000023">
    <property type="entry name" value="Dihydropyrimidine dehydrogenase [NADP(+)]"/>
    <property type="match status" value="1"/>
</dbReference>
<dbReference type="GO" id="GO:0002058">
    <property type="term" value="F:uracil binding"/>
    <property type="evidence" value="ECO:0007669"/>
    <property type="project" value="TreeGrafter"/>
</dbReference>
<dbReference type="SUPFAM" id="SSF51905">
    <property type="entry name" value="FAD/NAD(P)-binding domain"/>
    <property type="match status" value="1"/>
</dbReference>
<evidence type="ECO:0000313" key="3">
    <source>
        <dbReference type="EMBL" id="CAH2234841.1"/>
    </source>
</evidence>
<dbReference type="GO" id="GO:0006212">
    <property type="term" value="P:uracil catabolic process"/>
    <property type="evidence" value="ECO:0007669"/>
    <property type="project" value="TreeGrafter"/>
</dbReference>
<comment type="caution">
    <text evidence="3">The sequence shown here is derived from an EMBL/GenBank/DDBJ whole genome shotgun (WGS) entry which is preliminary data.</text>
</comment>